<keyword evidence="5" id="KW-1185">Reference proteome</keyword>
<dbReference type="Gene3D" id="1.10.357.10">
    <property type="entry name" value="Tetracycline Repressor, domain 2"/>
    <property type="match status" value="1"/>
</dbReference>
<name>A0ABY3RIS3_9BRAD</name>
<gene>
    <name evidence="4" type="ORF">LQG66_09605</name>
</gene>
<dbReference type="EMBL" id="CP088156">
    <property type="protein sequence ID" value="UFZ06524.1"/>
    <property type="molecule type" value="Genomic_DNA"/>
</dbReference>
<dbReference type="PROSITE" id="PS50977">
    <property type="entry name" value="HTH_TETR_2"/>
    <property type="match status" value="1"/>
</dbReference>
<evidence type="ECO:0000259" key="3">
    <source>
        <dbReference type="PROSITE" id="PS50977"/>
    </source>
</evidence>
<proteinExistence type="predicted"/>
<dbReference type="Pfam" id="PF00440">
    <property type="entry name" value="TetR_N"/>
    <property type="match status" value="1"/>
</dbReference>
<dbReference type="InterPro" id="IPR009057">
    <property type="entry name" value="Homeodomain-like_sf"/>
</dbReference>
<dbReference type="Proteomes" id="UP001431010">
    <property type="component" value="Chromosome"/>
</dbReference>
<protein>
    <submittedName>
        <fullName evidence="4">TetR/AcrR family transcriptional regulator</fullName>
    </submittedName>
</protein>
<dbReference type="InterPro" id="IPR050109">
    <property type="entry name" value="HTH-type_TetR-like_transc_reg"/>
</dbReference>
<dbReference type="InterPro" id="IPR001647">
    <property type="entry name" value="HTH_TetR"/>
</dbReference>
<organism evidence="4 5">
    <name type="scientific">Bradyrhizobium ontarionense</name>
    <dbReference type="NCBI Taxonomy" id="2898149"/>
    <lineage>
        <taxon>Bacteria</taxon>
        <taxon>Pseudomonadati</taxon>
        <taxon>Pseudomonadota</taxon>
        <taxon>Alphaproteobacteria</taxon>
        <taxon>Hyphomicrobiales</taxon>
        <taxon>Nitrobacteraceae</taxon>
        <taxon>Bradyrhizobium</taxon>
    </lineage>
</organism>
<sequence>MAGPLLLATRCAARHLKSPMDNPSRSERSRKAAVTAALTIIARDGPGRLTLDAIARESGLSKGGLMHQFPNKEAVLKALLEQQFAHFEEFANKFRAEAGEAASQPELATQISISRELIAQQYSVAQAMLGALAQEPGLLADARGKDAERVAEIRAEARDADLAVLRWAAARGLALMTMLRVSPLPQPDLDRLFARLLDDDQWMAFEQPGAPRDR</sequence>
<keyword evidence="1 2" id="KW-0238">DNA-binding</keyword>
<evidence type="ECO:0000256" key="2">
    <source>
        <dbReference type="PROSITE-ProRule" id="PRU00335"/>
    </source>
</evidence>
<accession>A0ABY3RIS3</accession>
<feature type="domain" description="HTH tetR-type" evidence="3">
    <location>
        <begin position="27"/>
        <end position="87"/>
    </location>
</feature>
<dbReference type="Pfam" id="PF17937">
    <property type="entry name" value="TetR_C_28"/>
    <property type="match status" value="1"/>
</dbReference>
<reference evidence="4" key="1">
    <citation type="journal article" date="2024" name="Antonie Van Leeuwenhoek">
        <title>Bradyrhizobium ontarionense sp. nov., a novel bacterial symbiont isolated from Aeschynomene indica (Indian jointvetch), harbours photosynthesis, nitrogen fixation and nitrous oxide (N2O) reductase genes.</title>
        <authorList>
            <person name="Bromfield E.S.P."/>
            <person name="Cloutier S."/>
        </authorList>
    </citation>
    <scope>NUCLEOTIDE SEQUENCE</scope>
    <source>
        <strain evidence="4">A19</strain>
    </source>
</reference>
<feature type="DNA-binding region" description="H-T-H motif" evidence="2">
    <location>
        <begin position="50"/>
        <end position="69"/>
    </location>
</feature>
<evidence type="ECO:0000256" key="1">
    <source>
        <dbReference type="ARBA" id="ARBA00023125"/>
    </source>
</evidence>
<evidence type="ECO:0000313" key="5">
    <source>
        <dbReference type="Proteomes" id="UP001431010"/>
    </source>
</evidence>
<dbReference type="PANTHER" id="PTHR30055:SF148">
    <property type="entry name" value="TETR-FAMILY TRANSCRIPTIONAL REGULATOR"/>
    <property type="match status" value="1"/>
</dbReference>
<dbReference type="SUPFAM" id="SSF46689">
    <property type="entry name" value="Homeodomain-like"/>
    <property type="match status" value="1"/>
</dbReference>
<dbReference type="InterPro" id="IPR041479">
    <property type="entry name" value="TetR_CgmR_C"/>
</dbReference>
<evidence type="ECO:0000313" key="4">
    <source>
        <dbReference type="EMBL" id="UFZ06524.1"/>
    </source>
</evidence>
<dbReference type="PANTHER" id="PTHR30055">
    <property type="entry name" value="HTH-TYPE TRANSCRIPTIONAL REGULATOR RUTR"/>
    <property type="match status" value="1"/>
</dbReference>